<feature type="transmembrane region" description="Helical" evidence="6">
    <location>
        <begin position="147"/>
        <end position="164"/>
    </location>
</feature>
<evidence type="ECO:0000256" key="3">
    <source>
        <dbReference type="ARBA" id="ARBA00022692"/>
    </source>
</evidence>
<keyword evidence="4 6" id="KW-1133">Transmembrane helix</keyword>
<dbReference type="Proteomes" id="UP001221924">
    <property type="component" value="Unassembled WGS sequence"/>
</dbReference>
<evidence type="ECO:0000256" key="2">
    <source>
        <dbReference type="ARBA" id="ARBA00022475"/>
    </source>
</evidence>
<feature type="transmembrane region" description="Helical" evidence="6">
    <location>
        <begin position="86"/>
        <end position="110"/>
    </location>
</feature>
<dbReference type="PANTHER" id="PTHR30250">
    <property type="entry name" value="PST FAMILY PREDICTED COLANIC ACID TRANSPORTER"/>
    <property type="match status" value="1"/>
</dbReference>
<accession>A0AAW6M0W6</accession>
<evidence type="ECO:0000256" key="4">
    <source>
        <dbReference type="ARBA" id="ARBA00022989"/>
    </source>
</evidence>
<evidence type="ECO:0000256" key="1">
    <source>
        <dbReference type="ARBA" id="ARBA00004651"/>
    </source>
</evidence>
<comment type="subcellular location">
    <subcellularLocation>
        <location evidence="1">Cell membrane</location>
        <topology evidence="1">Multi-pass membrane protein</topology>
    </subcellularLocation>
</comment>
<dbReference type="AlphaFoldDB" id="A0AAW6M0W6"/>
<dbReference type="InterPro" id="IPR002797">
    <property type="entry name" value="Polysacc_synth"/>
</dbReference>
<reference evidence="7" key="1">
    <citation type="submission" date="2023-03" db="EMBL/GenBank/DDBJ databases">
        <title>DFI Biobank Strains.</title>
        <authorList>
            <person name="Mostad J."/>
            <person name="Paddock L."/>
            <person name="Medina S."/>
            <person name="Waligurski E."/>
            <person name="Barat B."/>
            <person name="Smith R."/>
            <person name="Burgo V."/>
            <person name="Metcalfe C."/>
            <person name="Woodson C."/>
            <person name="Sundararajan A."/>
            <person name="Ramaswamy R."/>
            <person name="Lin H."/>
            <person name="Pamer E.G."/>
        </authorList>
    </citation>
    <scope>NUCLEOTIDE SEQUENCE</scope>
    <source>
        <strain evidence="7">DFI.9.5</strain>
    </source>
</reference>
<evidence type="ECO:0000256" key="5">
    <source>
        <dbReference type="ARBA" id="ARBA00023136"/>
    </source>
</evidence>
<feature type="transmembrane region" description="Helical" evidence="6">
    <location>
        <begin position="415"/>
        <end position="433"/>
    </location>
</feature>
<proteinExistence type="predicted"/>
<dbReference type="InterPro" id="IPR050833">
    <property type="entry name" value="Poly_Biosynth_Transport"/>
</dbReference>
<dbReference type="Pfam" id="PF01943">
    <property type="entry name" value="Polysacc_synt"/>
    <property type="match status" value="1"/>
</dbReference>
<sequence>MSNSIRVNFLYSAILTVSNYFFPFITYPYVSRVLGVEKIGICNFVDGIIHYFILFSMLGIVSVGIREIAKNRNDTQKINRAFSTLFLLNTISTTIVLAILISCIFFIPKFYIYKELMLIGVLKLISNYLLIEWLYKGLENFKLITQRTIIIKIVYVISIFVFVQNESDFIVYYLLTVLMITFNAIYNLLYARKLISFSFVEVNMKYYIKPFFTIGIYMLLTSMYVSFNVAYLGFVANEIEVGYYTTATKIYTIIISLFTAFTGVMLPRMSALLEEGRMQDFRKMILKSYNAFFCFAFPVILLSVTFAPQIIEIIAGKGYEGAITPMRIVMPLMLVIGIEQILVVQILMPLQKDKAIFVCSFVGAIIGVIMNMCLVNIYKSVGSSLVWVSSELVVLCVCQYYVYKYVRIGFPLNVILKNILCAIPIILIIYFLYNFWDVSQYCKLLIMIVVVPIYFILVQVYIVKNDLVVSLVNKSRFLHDLLFTK</sequence>
<dbReference type="EMBL" id="JARFID010000006">
    <property type="protein sequence ID" value="MDE8694300.1"/>
    <property type="molecule type" value="Genomic_DNA"/>
</dbReference>
<feature type="transmembrane region" description="Helical" evidence="6">
    <location>
        <begin position="288"/>
        <end position="308"/>
    </location>
</feature>
<gene>
    <name evidence="7" type="ORF">PZH42_09290</name>
</gene>
<protein>
    <submittedName>
        <fullName evidence="7">Oligosaccharide flippase family protein</fullName>
    </submittedName>
</protein>
<comment type="caution">
    <text evidence="7">The sequence shown here is derived from an EMBL/GenBank/DDBJ whole genome shotgun (WGS) entry which is preliminary data.</text>
</comment>
<evidence type="ECO:0000256" key="6">
    <source>
        <dbReference type="SAM" id="Phobius"/>
    </source>
</evidence>
<feature type="transmembrane region" description="Helical" evidence="6">
    <location>
        <begin position="170"/>
        <end position="190"/>
    </location>
</feature>
<name>A0AAW6M0W6_9BACE</name>
<feature type="transmembrane region" description="Helical" evidence="6">
    <location>
        <begin position="48"/>
        <end position="65"/>
    </location>
</feature>
<dbReference type="RefSeq" id="WP_195538517.1">
    <property type="nucleotide sequence ID" value="NZ_JADNIN010000038.1"/>
</dbReference>
<feature type="transmembrane region" description="Helical" evidence="6">
    <location>
        <begin position="248"/>
        <end position="267"/>
    </location>
</feature>
<feature type="transmembrane region" description="Helical" evidence="6">
    <location>
        <begin position="116"/>
        <end position="135"/>
    </location>
</feature>
<feature type="transmembrane region" description="Helical" evidence="6">
    <location>
        <begin position="328"/>
        <end position="348"/>
    </location>
</feature>
<feature type="transmembrane region" description="Helical" evidence="6">
    <location>
        <begin position="7"/>
        <end position="28"/>
    </location>
</feature>
<evidence type="ECO:0000313" key="8">
    <source>
        <dbReference type="Proteomes" id="UP001221924"/>
    </source>
</evidence>
<keyword evidence="5 6" id="KW-0472">Membrane</keyword>
<keyword evidence="2" id="KW-1003">Cell membrane</keyword>
<feature type="transmembrane region" description="Helical" evidence="6">
    <location>
        <begin position="355"/>
        <end position="378"/>
    </location>
</feature>
<dbReference type="GO" id="GO:0005886">
    <property type="term" value="C:plasma membrane"/>
    <property type="evidence" value="ECO:0007669"/>
    <property type="project" value="UniProtKB-SubCell"/>
</dbReference>
<keyword evidence="3 6" id="KW-0812">Transmembrane</keyword>
<dbReference type="PANTHER" id="PTHR30250:SF11">
    <property type="entry name" value="O-ANTIGEN TRANSPORTER-RELATED"/>
    <property type="match status" value="1"/>
</dbReference>
<organism evidence="7 8">
    <name type="scientific">Bacteroides cellulosilyticus</name>
    <dbReference type="NCBI Taxonomy" id="246787"/>
    <lineage>
        <taxon>Bacteria</taxon>
        <taxon>Pseudomonadati</taxon>
        <taxon>Bacteroidota</taxon>
        <taxon>Bacteroidia</taxon>
        <taxon>Bacteroidales</taxon>
        <taxon>Bacteroidaceae</taxon>
        <taxon>Bacteroides</taxon>
    </lineage>
</organism>
<feature type="transmembrane region" description="Helical" evidence="6">
    <location>
        <begin position="445"/>
        <end position="463"/>
    </location>
</feature>
<feature type="transmembrane region" description="Helical" evidence="6">
    <location>
        <begin position="211"/>
        <end position="236"/>
    </location>
</feature>
<evidence type="ECO:0000313" key="7">
    <source>
        <dbReference type="EMBL" id="MDE8694300.1"/>
    </source>
</evidence>